<comment type="caution">
    <text evidence="1">The sequence shown here is derived from an EMBL/GenBank/DDBJ whole genome shotgun (WGS) entry which is preliminary data.</text>
</comment>
<evidence type="ECO:0000313" key="2">
    <source>
        <dbReference type="Proteomes" id="UP001500822"/>
    </source>
</evidence>
<protein>
    <submittedName>
        <fullName evidence="1">Uncharacterized protein</fullName>
    </submittedName>
</protein>
<sequence length="155" mass="16504">MSLSFGRLLSASSFVSRVGGRTETTRVGGPVSREVSMHRPVTVDEVNEAIAGLLRGGPVPPGRAPQPVLPTPSEVLARLRPEEDLAASRGRSADFAEARVRLASGEATVGEDGLKWLVLDLSELREAFTDERVAGIAAAYERGWSQGWADFAEGC</sequence>
<dbReference type="Proteomes" id="UP001500822">
    <property type="component" value="Unassembled WGS sequence"/>
</dbReference>
<proteinExistence type="predicted"/>
<keyword evidence="2" id="KW-1185">Reference proteome</keyword>
<reference evidence="2" key="1">
    <citation type="journal article" date="2019" name="Int. J. Syst. Evol. Microbiol.">
        <title>The Global Catalogue of Microorganisms (GCM) 10K type strain sequencing project: providing services to taxonomists for standard genome sequencing and annotation.</title>
        <authorList>
            <consortium name="The Broad Institute Genomics Platform"/>
            <consortium name="The Broad Institute Genome Sequencing Center for Infectious Disease"/>
            <person name="Wu L."/>
            <person name="Ma J."/>
        </authorList>
    </citation>
    <scope>NUCLEOTIDE SEQUENCE [LARGE SCALE GENOMIC DNA]</scope>
    <source>
        <strain evidence="2">JCM 18077</strain>
    </source>
</reference>
<dbReference type="EMBL" id="BAABIE010000003">
    <property type="protein sequence ID" value="GAA4742556.1"/>
    <property type="molecule type" value="Genomic_DNA"/>
</dbReference>
<accession>A0ABP8Z0G2</accession>
<organism evidence="1 2">
    <name type="scientific">Gordonia alkaliphila</name>
    <dbReference type="NCBI Taxonomy" id="1053547"/>
    <lineage>
        <taxon>Bacteria</taxon>
        <taxon>Bacillati</taxon>
        <taxon>Actinomycetota</taxon>
        <taxon>Actinomycetes</taxon>
        <taxon>Mycobacteriales</taxon>
        <taxon>Gordoniaceae</taxon>
        <taxon>Gordonia</taxon>
    </lineage>
</organism>
<name>A0ABP8Z0G2_9ACTN</name>
<evidence type="ECO:0000313" key="1">
    <source>
        <dbReference type="EMBL" id="GAA4742556.1"/>
    </source>
</evidence>
<gene>
    <name evidence="1" type="ORF">GCM10023217_08760</name>
</gene>